<keyword evidence="3" id="KW-1185">Reference proteome</keyword>
<dbReference type="EMBL" id="JBHUFD010000003">
    <property type="protein sequence ID" value="MFD1872843.1"/>
    <property type="molecule type" value="Genomic_DNA"/>
</dbReference>
<keyword evidence="1" id="KW-0472">Membrane</keyword>
<keyword evidence="1" id="KW-1133">Transmembrane helix</keyword>
<comment type="caution">
    <text evidence="2">The sequence shown here is derived from an EMBL/GenBank/DDBJ whole genome shotgun (WGS) entry which is preliminary data.</text>
</comment>
<reference evidence="3" key="1">
    <citation type="journal article" date="2019" name="Int. J. Syst. Evol. Microbiol.">
        <title>The Global Catalogue of Microorganisms (GCM) 10K type strain sequencing project: providing services to taxonomists for standard genome sequencing and annotation.</title>
        <authorList>
            <consortium name="The Broad Institute Genomics Platform"/>
            <consortium name="The Broad Institute Genome Sequencing Center for Infectious Disease"/>
            <person name="Wu L."/>
            <person name="Ma J."/>
        </authorList>
    </citation>
    <scope>NUCLEOTIDE SEQUENCE [LARGE SCALE GENOMIC DNA]</scope>
    <source>
        <strain evidence="3">CGMCC 1.15795</strain>
    </source>
</reference>
<organism evidence="2 3">
    <name type="scientific">Hymenobacter bucti</name>
    <dbReference type="NCBI Taxonomy" id="1844114"/>
    <lineage>
        <taxon>Bacteria</taxon>
        <taxon>Pseudomonadati</taxon>
        <taxon>Bacteroidota</taxon>
        <taxon>Cytophagia</taxon>
        <taxon>Cytophagales</taxon>
        <taxon>Hymenobacteraceae</taxon>
        <taxon>Hymenobacter</taxon>
    </lineage>
</organism>
<dbReference type="RefSeq" id="WP_382313311.1">
    <property type="nucleotide sequence ID" value="NZ_JBHUFD010000003.1"/>
</dbReference>
<evidence type="ECO:0000313" key="3">
    <source>
        <dbReference type="Proteomes" id="UP001597197"/>
    </source>
</evidence>
<feature type="transmembrane region" description="Helical" evidence="1">
    <location>
        <begin position="20"/>
        <end position="42"/>
    </location>
</feature>
<name>A0ABW4QTF4_9BACT</name>
<proteinExistence type="predicted"/>
<evidence type="ECO:0000313" key="2">
    <source>
        <dbReference type="EMBL" id="MFD1872843.1"/>
    </source>
</evidence>
<sequence>MQPVQPTPPTGGSSGPGCLATVLLIGLVVLLIGISVCGNMNFGTR</sequence>
<accession>A0ABW4QTF4</accession>
<evidence type="ECO:0000256" key="1">
    <source>
        <dbReference type="SAM" id="Phobius"/>
    </source>
</evidence>
<keyword evidence="1" id="KW-0812">Transmembrane</keyword>
<gene>
    <name evidence="2" type="ORF">ACFSDX_10410</name>
</gene>
<dbReference type="Proteomes" id="UP001597197">
    <property type="component" value="Unassembled WGS sequence"/>
</dbReference>
<protein>
    <recommendedName>
        <fullName evidence="4">Sporulation protein YjcZ</fullName>
    </recommendedName>
</protein>
<evidence type="ECO:0008006" key="4">
    <source>
        <dbReference type="Google" id="ProtNLM"/>
    </source>
</evidence>